<accession>A0ABP0S7C6</accession>
<organism evidence="1 2">
    <name type="scientific">Durusdinium trenchii</name>
    <dbReference type="NCBI Taxonomy" id="1381693"/>
    <lineage>
        <taxon>Eukaryota</taxon>
        <taxon>Sar</taxon>
        <taxon>Alveolata</taxon>
        <taxon>Dinophyceae</taxon>
        <taxon>Suessiales</taxon>
        <taxon>Symbiodiniaceae</taxon>
        <taxon>Durusdinium</taxon>
    </lineage>
</organism>
<reference evidence="1 2" key="1">
    <citation type="submission" date="2024-02" db="EMBL/GenBank/DDBJ databases">
        <authorList>
            <person name="Chen Y."/>
            <person name="Shah S."/>
            <person name="Dougan E. K."/>
            <person name="Thang M."/>
            <person name="Chan C."/>
        </authorList>
    </citation>
    <scope>NUCLEOTIDE SEQUENCE [LARGE SCALE GENOMIC DNA]</scope>
</reference>
<name>A0ABP0S7C6_9DINO</name>
<dbReference type="Proteomes" id="UP001642484">
    <property type="component" value="Unassembled WGS sequence"/>
</dbReference>
<dbReference type="Gene3D" id="3.40.50.150">
    <property type="entry name" value="Vaccinia Virus protein VP39"/>
    <property type="match status" value="1"/>
</dbReference>
<evidence type="ECO:0000313" key="2">
    <source>
        <dbReference type="Proteomes" id="UP001642484"/>
    </source>
</evidence>
<keyword evidence="2" id="KW-1185">Reference proteome</keyword>
<evidence type="ECO:0000313" key="1">
    <source>
        <dbReference type="EMBL" id="CAK9108268.1"/>
    </source>
</evidence>
<sequence>MNTKNKYCFCSRHNQMCELQPDPDKDCPVCVDYSLMGRRLQETGPSHEVHVSYYANMRNSKNSVLIIENVTEYKEALVKRELGGQWDLVSIRVDPRLLGLPCSRARVFMICWKREEVRWVCPFTLHSFVECLRSQVTMNAGAYFFKDLPKAKLTPSAASNLKDYQEKTSYQYPDLNQICRNGRARGECKDGCLQTLTTNSGRIFSQAHNRYLEPDEALSSHVLPVTKKQARDSGSIMLQLGDVARTSQVKMAGNAMSVPCIGAVMMCAALGLQKIPQK</sequence>
<dbReference type="SUPFAM" id="SSF53335">
    <property type="entry name" value="S-adenosyl-L-methionine-dependent methyltransferases"/>
    <property type="match status" value="1"/>
</dbReference>
<dbReference type="EMBL" id="CAXAMN010027084">
    <property type="protein sequence ID" value="CAK9108268.1"/>
    <property type="molecule type" value="Genomic_DNA"/>
</dbReference>
<proteinExistence type="predicted"/>
<gene>
    <name evidence="1" type="ORF">CCMP2556_LOCUS50464</name>
</gene>
<comment type="caution">
    <text evidence="1">The sequence shown here is derived from an EMBL/GenBank/DDBJ whole genome shotgun (WGS) entry which is preliminary data.</text>
</comment>
<dbReference type="InterPro" id="IPR029063">
    <property type="entry name" value="SAM-dependent_MTases_sf"/>
</dbReference>
<dbReference type="Gene3D" id="3.90.120.10">
    <property type="entry name" value="DNA Methylase, subunit A, domain 2"/>
    <property type="match status" value="1"/>
</dbReference>
<protein>
    <submittedName>
        <fullName evidence="1">Uncharacterized protein</fullName>
    </submittedName>
</protein>